<dbReference type="InterPro" id="IPR052022">
    <property type="entry name" value="26kDa_periplasmic_antigen"/>
</dbReference>
<dbReference type="RefSeq" id="WP_100139317.1">
    <property type="nucleotide sequence ID" value="NZ_MEIP01000023.1"/>
</dbReference>
<sequence>MNIRLFSCVISVLLSVSSLSCLAEGLNYGVVELSAQATQAVARDEMVLLLKIQQQGANRQQIGHTVTTRLNQVLAVAGRHDDFNTTQLTRTVEPRFDYLKDKRVDNGWQDSALIQVKSTNLSALNKFAADVQNLAAIVAINYQVADTTLQNYEAKLTQQAIARFRQRAVQIAHELGGYGYKVVSMSLGSSQDAQNYGAYAAPMLLSRAADSAPVQDTAAGETRLTLNINGKIQVTGLP</sequence>
<name>A0A2N9XE10_9NEIS</name>
<dbReference type="AlphaFoldDB" id="A0A2N9XE10"/>
<dbReference type="PROSITE" id="PS51257">
    <property type="entry name" value="PROKAR_LIPOPROTEIN"/>
    <property type="match status" value="1"/>
</dbReference>
<proteinExistence type="predicted"/>
<dbReference type="Proteomes" id="UP000229970">
    <property type="component" value="Unassembled WGS sequence"/>
</dbReference>
<keyword evidence="1" id="KW-0732">Signal</keyword>
<dbReference type="PANTHER" id="PTHR34387:SF1">
    <property type="entry name" value="PERIPLASMIC IMMUNOGENIC PROTEIN"/>
    <property type="match status" value="1"/>
</dbReference>
<dbReference type="Gene3D" id="3.30.70.2970">
    <property type="entry name" value="Protein of unknown function (DUF541), domain 2"/>
    <property type="match status" value="1"/>
</dbReference>
<dbReference type="EMBL" id="MEIP01000023">
    <property type="protein sequence ID" value="PIT46146.1"/>
    <property type="molecule type" value="Genomic_DNA"/>
</dbReference>
<reference evidence="3 5" key="1">
    <citation type="journal article" date="2017" name="MBio">
        <title>Type VI secretion-mediated competition in the bee gut microbiome.</title>
        <authorList>
            <person name="Steele M.I."/>
            <person name="Kwong W.K."/>
            <person name="Powell J.E."/>
            <person name="Whiteley M."/>
            <person name="Moran N.A."/>
        </authorList>
    </citation>
    <scope>NUCLEOTIDE SEQUENCE [LARGE SCALE GENOMIC DNA]</scope>
    <source>
        <strain evidence="3 5">Ruf1-X</strain>
    </source>
</reference>
<evidence type="ECO:0000313" key="2">
    <source>
        <dbReference type="EMBL" id="PIT43976.1"/>
    </source>
</evidence>
<dbReference type="GO" id="GO:0006974">
    <property type="term" value="P:DNA damage response"/>
    <property type="evidence" value="ECO:0007669"/>
    <property type="project" value="TreeGrafter"/>
</dbReference>
<dbReference type="EMBL" id="MEIP01000025">
    <property type="protein sequence ID" value="PIT45466.1"/>
    <property type="molecule type" value="Genomic_DNA"/>
</dbReference>
<accession>A0A2N9XE10</accession>
<protein>
    <recommendedName>
        <fullName evidence="6">SIMPL domain-containing protein</fullName>
    </recommendedName>
</protein>
<dbReference type="InterPro" id="IPR007497">
    <property type="entry name" value="SIMPL/DUF541"/>
</dbReference>
<dbReference type="Pfam" id="PF04402">
    <property type="entry name" value="SIMPL"/>
    <property type="match status" value="1"/>
</dbReference>
<dbReference type="PANTHER" id="PTHR34387">
    <property type="entry name" value="SLR1258 PROTEIN"/>
    <property type="match status" value="1"/>
</dbReference>
<dbReference type="EMBL" id="MEIP01000029">
    <property type="protein sequence ID" value="PIT43976.1"/>
    <property type="molecule type" value="Genomic_DNA"/>
</dbReference>
<evidence type="ECO:0000313" key="3">
    <source>
        <dbReference type="EMBL" id="PIT45466.1"/>
    </source>
</evidence>
<feature type="chain" id="PRO_5014564898" description="SIMPL domain-containing protein" evidence="1">
    <location>
        <begin position="24"/>
        <end position="238"/>
    </location>
</feature>
<evidence type="ECO:0000313" key="5">
    <source>
        <dbReference type="Proteomes" id="UP000229970"/>
    </source>
</evidence>
<comment type="caution">
    <text evidence="3">The sequence shown here is derived from an EMBL/GenBank/DDBJ whole genome shotgun (WGS) entry which is preliminary data.</text>
</comment>
<gene>
    <name evidence="4" type="ORF">BHC46_08055</name>
    <name evidence="3" type="ORF">BHC46_10235</name>
    <name evidence="2" type="ORF">BHC46_12010</name>
</gene>
<evidence type="ECO:0008006" key="6">
    <source>
        <dbReference type="Google" id="ProtNLM"/>
    </source>
</evidence>
<dbReference type="Gene3D" id="3.30.110.170">
    <property type="entry name" value="Protein of unknown function (DUF541), domain 1"/>
    <property type="match status" value="1"/>
</dbReference>
<organism evidence="3 5">
    <name type="scientific">Snodgrassella alvi</name>
    <dbReference type="NCBI Taxonomy" id="1196083"/>
    <lineage>
        <taxon>Bacteria</taxon>
        <taxon>Pseudomonadati</taxon>
        <taxon>Pseudomonadota</taxon>
        <taxon>Betaproteobacteria</taxon>
        <taxon>Neisseriales</taxon>
        <taxon>Neisseriaceae</taxon>
        <taxon>Snodgrassella</taxon>
    </lineage>
</organism>
<evidence type="ECO:0000313" key="4">
    <source>
        <dbReference type="EMBL" id="PIT46146.1"/>
    </source>
</evidence>
<evidence type="ECO:0000256" key="1">
    <source>
        <dbReference type="SAM" id="SignalP"/>
    </source>
</evidence>
<feature type="signal peptide" evidence="1">
    <location>
        <begin position="1"/>
        <end position="23"/>
    </location>
</feature>